<accession>A0A2P2Q8Q2</accession>
<proteinExistence type="predicted"/>
<evidence type="ECO:0000313" key="1">
    <source>
        <dbReference type="EMBL" id="MBX63366.1"/>
    </source>
</evidence>
<sequence>MAIWPADCEHILHLSCSSQYKLFYLKQAPRKVNFRNSEP</sequence>
<protein>
    <submittedName>
        <fullName evidence="1">Uncharacterized protein</fullName>
    </submittedName>
</protein>
<dbReference type="EMBL" id="GGEC01082882">
    <property type="protein sequence ID" value="MBX63366.1"/>
    <property type="molecule type" value="Transcribed_RNA"/>
</dbReference>
<name>A0A2P2Q8Q2_RHIMU</name>
<dbReference type="AlphaFoldDB" id="A0A2P2Q8Q2"/>
<reference evidence="1" key="1">
    <citation type="submission" date="2018-02" db="EMBL/GenBank/DDBJ databases">
        <title>Rhizophora mucronata_Transcriptome.</title>
        <authorList>
            <person name="Meera S.P."/>
            <person name="Sreeshan A."/>
            <person name="Augustine A."/>
        </authorList>
    </citation>
    <scope>NUCLEOTIDE SEQUENCE</scope>
    <source>
        <tissue evidence="1">Leaf</tissue>
    </source>
</reference>
<organism evidence="1">
    <name type="scientific">Rhizophora mucronata</name>
    <name type="common">Asiatic mangrove</name>
    <dbReference type="NCBI Taxonomy" id="61149"/>
    <lineage>
        <taxon>Eukaryota</taxon>
        <taxon>Viridiplantae</taxon>
        <taxon>Streptophyta</taxon>
        <taxon>Embryophyta</taxon>
        <taxon>Tracheophyta</taxon>
        <taxon>Spermatophyta</taxon>
        <taxon>Magnoliopsida</taxon>
        <taxon>eudicotyledons</taxon>
        <taxon>Gunneridae</taxon>
        <taxon>Pentapetalae</taxon>
        <taxon>rosids</taxon>
        <taxon>fabids</taxon>
        <taxon>Malpighiales</taxon>
        <taxon>Rhizophoraceae</taxon>
        <taxon>Rhizophora</taxon>
    </lineage>
</organism>